<evidence type="ECO:0000256" key="29">
    <source>
        <dbReference type="RuleBase" id="RU000304"/>
    </source>
</evidence>
<keyword evidence="9" id="KW-1003">Cell membrane</keyword>
<evidence type="ECO:0000256" key="6">
    <source>
        <dbReference type="ARBA" id="ARBA00012513"/>
    </source>
</evidence>
<evidence type="ECO:0000256" key="8">
    <source>
        <dbReference type="ARBA" id="ARBA00022473"/>
    </source>
</evidence>
<reference evidence="32 33" key="1">
    <citation type="journal article" date="2011" name="Nature">
        <title>Genome sequencing reveals insights into physiology and longevity of the naked mole rat.</title>
        <authorList>
            <person name="Kim E.B."/>
            <person name="Fang X."/>
            <person name="Fushan A.A."/>
            <person name="Huang Z."/>
            <person name="Lobanov A.V."/>
            <person name="Han L."/>
            <person name="Marino S.M."/>
            <person name="Sun X."/>
            <person name="Turanov A.A."/>
            <person name="Yang P."/>
            <person name="Yim S.H."/>
            <person name="Zhao X."/>
            <person name="Kasaikina M.V."/>
            <person name="Stoletzki N."/>
            <person name="Peng C."/>
            <person name="Polak P."/>
            <person name="Xiong Z."/>
            <person name="Kiezun A."/>
            <person name="Zhu Y."/>
            <person name="Chen Y."/>
            <person name="Kryukov G.V."/>
            <person name="Zhang Q."/>
            <person name="Peshkin L."/>
            <person name="Yang L."/>
            <person name="Bronson R.T."/>
            <person name="Buffenstein R."/>
            <person name="Wang B."/>
            <person name="Han C."/>
            <person name="Li Q."/>
            <person name="Chen L."/>
            <person name="Zhao W."/>
            <person name="Sunyaev S.R."/>
            <person name="Park T.J."/>
            <person name="Zhang G."/>
            <person name="Wang J."/>
            <person name="Gladyshev V.N."/>
        </authorList>
    </citation>
    <scope>NUCLEOTIDE SEQUENCE [LARGE SCALE GENOMIC DNA]</scope>
</reference>
<dbReference type="GO" id="GO:0010975">
    <property type="term" value="P:regulation of neuron projection development"/>
    <property type="evidence" value="ECO:0007669"/>
    <property type="project" value="TreeGrafter"/>
</dbReference>
<comment type="catalytic activity">
    <reaction evidence="26">
        <text>L-seryl-[tau protein] + ATP = O-phospho-L-seryl-[tau protein] + ADP + H(+)</text>
        <dbReference type="Rhea" id="RHEA:12801"/>
        <dbReference type="Rhea" id="RHEA-COMP:13701"/>
        <dbReference type="Rhea" id="RHEA-COMP:13702"/>
        <dbReference type="ChEBI" id="CHEBI:15378"/>
        <dbReference type="ChEBI" id="CHEBI:29999"/>
        <dbReference type="ChEBI" id="CHEBI:30616"/>
        <dbReference type="ChEBI" id="CHEBI:83421"/>
        <dbReference type="ChEBI" id="CHEBI:456216"/>
        <dbReference type="EC" id="2.7.11.26"/>
    </reaction>
</comment>
<dbReference type="GO" id="GO:0005524">
    <property type="term" value="F:ATP binding"/>
    <property type="evidence" value="ECO:0007669"/>
    <property type="project" value="UniProtKB-UniRule"/>
</dbReference>
<protein>
    <recommendedName>
        <fullName evidence="7">Glycogen synthase kinase-3 beta</fullName>
        <ecNumber evidence="6">2.7.11.1</ecNumber>
        <ecNumber evidence="5">2.7.11.26</ecNumber>
    </recommendedName>
</protein>
<evidence type="ECO:0000256" key="5">
    <source>
        <dbReference type="ARBA" id="ARBA00012407"/>
    </source>
</evidence>
<evidence type="ECO:0000256" key="11">
    <source>
        <dbReference type="ARBA" id="ARBA00022527"/>
    </source>
</evidence>
<evidence type="ECO:0000256" key="28">
    <source>
        <dbReference type="PROSITE-ProRule" id="PRU10141"/>
    </source>
</evidence>
<feature type="compositionally biased region" description="Low complexity" evidence="30">
    <location>
        <begin position="433"/>
        <end position="447"/>
    </location>
</feature>
<accession>G5AU96</accession>
<keyword evidence="13" id="KW-0321">Glycogen metabolism</keyword>
<dbReference type="InParanoid" id="G5AU96"/>
<evidence type="ECO:0000256" key="17">
    <source>
        <dbReference type="ARBA" id="ARBA00022741"/>
    </source>
</evidence>
<evidence type="ECO:0000256" key="13">
    <source>
        <dbReference type="ARBA" id="ARBA00022600"/>
    </source>
</evidence>
<dbReference type="PROSITE" id="PS00107">
    <property type="entry name" value="PROTEIN_KINASE_ATP"/>
    <property type="match status" value="1"/>
</dbReference>
<evidence type="ECO:0000256" key="1">
    <source>
        <dbReference type="ARBA" id="ARBA00004123"/>
    </source>
</evidence>
<comment type="subcellular location">
    <subcellularLocation>
        <location evidence="2">Cell membrane</location>
    </subcellularLocation>
    <subcellularLocation>
        <location evidence="3">Cytoplasm</location>
    </subcellularLocation>
    <subcellularLocation>
        <location evidence="1">Nucleus</location>
    </subcellularLocation>
</comment>
<evidence type="ECO:0000259" key="31">
    <source>
        <dbReference type="PROSITE" id="PS50011"/>
    </source>
</evidence>
<comment type="catalytic activity">
    <reaction evidence="27">
        <text>L-threonyl-[tau protein] + ATP = O-phospho-L-threonyl-[tau protein] + ADP + H(+)</text>
        <dbReference type="Rhea" id="RHEA:53904"/>
        <dbReference type="Rhea" id="RHEA-COMP:13703"/>
        <dbReference type="Rhea" id="RHEA-COMP:13704"/>
        <dbReference type="ChEBI" id="CHEBI:15378"/>
        <dbReference type="ChEBI" id="CHEBI:30013"/>
        <dbReference type="ChEBI" id="CHEBI:30616"/>
        <dbReference type="ChEBI" id="CHEBI:61977"/>
        <dbReference type="ChEBI" id="CHEBI:456216"/>
        <dbReference type="EC" id="2.7.11.26"/>
    </reaction>
</comment>
<dbReference type="SMART" id="SM00220">
    <property type="entry name" value="S_TKc"/>
    <property type="match status" value="1"/>
</dbReference>
<dbReference type="GO" id="GO:0090090">
    <property type="term" value="P:negative regulation of canonical Wnt signaling pathway"/>
    <property type="evidence" value="ECO:0007669"/>
    <property type="project" value="TreeGrafter"/>
</dbReference>
<dbReference type="STRING" id="10181.G5AU96"/>
<keyword evidence="14" id="KW-0808">Transferase</keyword>
<evidence type="ECO:0000256" key="10">
    <source>
        <dbReference type="ARBA" id="ARBA00022490"/>
    </source>
</evidence>
<evidence type="ECO:0000256" key="20">
    <source>
        <dbReference type="ARBA" id="ARBA00022840"/>
    </source>
</evidence>
<evidence type="ECO:0000256" key="27">
    <source>
        <dbReference type="ARBA" id="ARBA00048878"/>
    </source>
</evidence>
<dbReference type="GO" id="GO:0030877">
    <property type="term" value="C:beta-catenin destruction complex"/>
    <property type="evidence" value="ECO:0007669"/>
    <property type="project" value="TreeGrafter"/>
</dbReference>
<dbReference type="InterPro" id="IPR039192">
    <property type="entry name" value="STKc_GSK3"/>
</dbReference>
<keyword evidence="11 29" id="KW-0723">Serine/threonine-protein kinase</keyword>
<dbReference type="GO" id="GO:0032007">
    <property type="term" value="P:negative regulation of TOR signaling"/>
    <property type="evidence" value="ECO:0007669"/>
    <property type="project" value="TreeGrafter"/>
</dbReference>
<dbReference type="Proteomes" id="UP000006813">
    <property type="component" value="Unassembled WGS sequence"/>
</dbReference>
<dbReference type="GO" id="GO:0005634">
    <property type="term" value="C:nucleus"/>
    <property type="evidence" value="ECO:0007669"/>
    <property type="project" value="UniProtKB-SubCell"/>
</dbReference>
<evidence type="ECO:0000256" key="22">
    <source>
        <dbReference type="ARBA" id="ARBA00023108"/>
    </source>
</evidence>
<proteinExistence type="inferred from homology"/>
<evidence type="ECO:0000313" key="32">
    <source>
        <dbReference type="EMBL" id="EHB00607.1"/>
    </source>
</evidence>
<dbReference type="PROSITE" id="PS50011">
    <property type="entry name" value="PROTEIN_KINASE_DOM"/>
    <property type="match status" value="1"/>
</dbReference>
<dbReference type="Gene3D" id="3.30.200.20">
    <property type="entry name" value="Phosphorylase Kinase, domain 1"/>
    <property type="match status" value="1"/>
</dbReference>
<dbReference type="InterPro" id="IPR008271">
    <property type="entry name" value="Ser/Thr_kinase_AS"/>
</dbReference>
<keyword evidence="12" id="KW-0597">Phosphoprotein</keyword>
<keyword evidence="16" id="KW-0734">Signal transduction inhibitor</keyword>
<evidence type="ECO:0000256" key="19">
    <source>
        <dbReference type="ARBA" id="ARBA00022782"/>
    </source>
</evidence>
<dbReference type="Gene3D" id="1.10.510.10">
    <property type="entry name" value="Transferase(Phosphotransferase) domain 1"/>
    <property type="match status" value="1"/>
</dbReference>
<dbReference type="PROSITE" id="PS00108">
    <property type="entry name" value="PROTEIN_KINASE_ST"/>
    <property type="match status" value="1"/>
</dbReference>
<dbReference type="SUPFAM" id="SSF56112">
    <property type="entry name" value="Protein kinase-like (PK-like)"/>
    <property type="match status" value="1"/>
</dbReference>
<evidence type="ECO:0000256" key="23">
    <source>
        <dbReference type="ARBA" id="ARBA00023136"/>
    </source>
</evidence>
<keyword evidence="24" id="KW-0539">Nucleus</keyword>
<dbReference type="GO" id="GO:0032436">
    <property type="term" value="P:positive regulation of proteasomal ubiquitin-dependent protein catabolic process"/>
    <property type="evidence" value="ECO:0007669"/>
    <property type="project" value="TreeGrafter"/>
</dbReference>
<dbReference type="GO" id="GO:0030154">
    <property type="term" value="P:cell differentiation"/>
    <property type="evidence" value="ECO:0007669"/>
    <property type="project" value="UniProtKB-KW"/>
</dbReference>
<dbReference type="GO" id="GO:0016055">
    <property type="term" value="P:Wnt signaling pathway"/>
    <property type="evidence" value="ECO:0007669"/>
    <property type="project" value="UniProtKB-KW"/>
</dbReference>
<dbReference type="GO" id="GO:0051093">
    <property type="term" value="P:negative regulation of developmental process"/>
    <property type="evidence" value="ECO:0007669"/>
    <property type="project" value="UniProtKB-ARBA"/>
</dbReference>
<dbReference type="GO" id="GO:0005886">
    <property type="term" value="C:plasma membrane"/>
    <property type="evidence" value="ECO:0007669"/>
    <property type="project" value="UniProtKB-SubCell"/>
</dbReference>
<dbReference type="InterPro" id="IPR011009">
    <property type="entry name" value="Kinase-like_dom_sf"/>
</dbReference>
<dbReference type="EMBL" id="JH166963">
    <property type="protein sequence ID" value="EHB00607.1"/>
    <property type="molecule type" value="Genomic_DNA"/>
</dbReference>
<dbReference type="GO" id="GO:0050321">
    <property type="term" value="F:tau-protein kinase activity"/>
    <property type="evidence" value="ECO:0007669"/>
    <property type="project" value="UniProtKB-EC"/>
</dbReference>
<dbReference type="FunFam" id="3.30.200.20:FF:000009">
    <property type="entry name" value="Glycogen synthase kinase-3 beta"/>
    <property type="match status" value="1"/>
</dbReference>
<evidence type="ECO:0000256" key="18">
    <source>
        <dbReference type="ARBA" id="ARBA00022777"/>
    </source>
</evidence>
<keyword evidence="21" id="KW-0524">Neurogenesis</keyword>
<feature type="binding site" evidence="28">
    <location>
        <position position="86"/>
    </location>
    <ligand>
        <name>ATP</name>
        <dbReference type="ChEBI" id="CHEBI:30616"/>
    </ligand>
</feature>
<keyword evidence="22" id="KW-0090">Biological rhythms</keyword>
<gene>
    <name evidence="32" type="ORF">GW7_00983</name>
</gene>
<name>G5AU96_HETGA</name>
<evidence type="ECO:0000256" key="14">
    <source>
        <dbReference type="ARBA" id="ARBA00022679"/>
    </source>
</evidence>
<keyword evidence="17 28" id="KW-0547">Nucleotide-binding</keyword>
<keyword evidence="20 28" id="KW-0067">ATP-binding</keyword>
<dbReference type="GO" id="GO:0007399">
    <property type="term" value="P:nervous system development"/>
    <property type="evidence" value="ECO:0007669"/>
    <property type="project" value="UniProtKB-KW"/>
</dbReference>
<feature type="region of interest" description="Disordered" evidence="30">
    <location>
        <begin position="1"/>
        <end position="35"/>
    </location>
</feature>
<organism evidence="32 33">
    <name type="scientific">Heterocephalus glaber</name>
    <name type="common">Naked mole rat</name>
    <dbReference type="NCBI Taxonomy" id="10181"/>
    <lineage>
        <taxon>Eukaryota</taxon>
        <taxon>Metazoa</taxon>
        <taxon>Chordata</taxon>
        <taxon>Craniata</taxon>
        <taxon>Vertebrata</taxon>
        <taxon>Euteleostomi</taxon>
        <taxon>Mammalia</taxon>
        <taxon>Eutheria</taxon>
        <taxon>Euarchontoglires</taxon>
        <taxon>Glires</taxon>
        <taxon>Rodentia</taxon>
        <taxon>Hystricomorpha</taxon>
        <taxon>Bathyergidae</taxon>
        <taxon>Heterocephalus</taxon>
    </lineage>
</organism>
<keyword evidence="10" id="KW-0963">Cytoplasm</keyword>
<evidence type="ECO:0000256" key="26">
    <source>
        <dbReference type="ARBA" id="ARBA00048291"/>
    </source>
</evidence>
<dbReference type="GO" id="GO:0070507">
    <property type="term" value="P:regulation of microtubule cytoskeleton organization"/>
    <property type="evidence" value="ECO:0007669"/>
    <property type="project" value="TreeGrafter"/>
</dbReference>
<evidence type="ECO:0000256" key="7">
    <source>
        <dbReference type="ARBA" id="ARBA00015835"/>
    </source>
</evidence>
<dbReference type="GO" id="GO:0030424">
    <property type="term" value="C:axon"/>
    <property type="evidence" value="ECO:0007669"/>
    <property type="project" value="TreeGrafter"/>
</dbReference>
<keyword evidence="18 32" id="KW-0418">Kinase</keyword>
<evidence type="ECO:0000256" key="2">
    <source>
        <dbReference type="ARBA" id="ARBA00004236"/>
    </source>
</evidence>
<keyword evidence="8" id="KW-0217">Developmental protein</keyword>
<dbReference type="GO" id="GO:0098978">
    <property type="term" value="C:glutamatergic synapse"/>
    <property type="evidence" value="ECO:0007669"/>
    <property type="project" value="TreeGrafter"/>
</dbReference>
<keyword evidence="25" id="KW-0119">Carbohydrate metabolism</keyword>
<dbReference type="InterPro" id="IPR050591">
    <property type="entry name" value="GSK-3"/>
</dbReference>
<evidence type="ECO:0000256" key="25">
    <source>
        <dbReference type="ARBA" id="ARBA00023277"/>
    </source>
</evidence>
<dbReference type="FunCoup" id="G5AU96">
    <property type="interactions" value="3031"/>
</dbReference>
<dbReference type="PANTHER" id="PTHR24057">
    <property type="entry name" value="GLYCOGEN SYNTHASE KINASE-3 ALPHA"/>
    <property type="match status" value="1"/>
</dbReference>
<evidence type="ECO:0000256" key="9">
    <source>
        <dbReference type="ARBA" id="ARBA00022475"/>
    </source>
</evidence>
<evidence type="ECO:0000256" key="12">
    <source>
        <dbReference type="ARBA" id="ARBA00022553"/>
    </source>
</evidence>
<dbReference type="Pfam" id="PF00069">
    <property type="entry name" value="Pkinase"/>
    <property type="match status" value="2"/>
</dbReference>
<dbReference type="PANTHER" id="PTHR24057:SF8">
    <property type="entry name" value="GLYCOGEN SYNTHASE KINASE-3 BETA"/>
    <property type="match status" value="1"/>
</dbReference>
<dbReference type="CDD" id="cd14137">
    <property type="entry name" value="STKc_GSK3"/>
    <property type="match status" value="1"/>
</dbReference>
<keyword evidence="19" id="KW-0221">Differentiation</keyword>
<comment type="similarity">
    <text evidence="4">Belongs to the protein kinase superfamily. CMGC Ser/Thr protein kinase family. GSK-3 subfamily.</text>
</comment>
<evidence type="ECO:0000256" key="21">
    <source>
        <dbReference type="ARBA" id="ARBA00022902"/>
    </source>
</evidence>
<evidence type="ECO:0000313" key="33">
    <source>
        <dbReference type="Proteomes" id="UP000006813"/>
    </source>
</evidence>
<dbReference type="GO" id="GO:0005977">
    <property type="term" value="P:glycogen metabolic process"/>
    <property type="evidence" value="ECO:0007669"/>
    <property type="project" value="UniProtKB-KW"/>
</dbReference>
<feature type="domain" description="Protein kinase" evidence="31">
    <location>
        <begin position="56"/>
        <end position="386"/>
    </location>
</feature>
<evidence type="ECO:0000256" key="24">
    <source>
        <dbReference type="ARBA" id="ARBA00023242"/>
    </source>
</evidence>
<dbReference type="GO" id="GO:0005829">
    <property type="term" value="C:cytosol"/>
    <property type="evidence" value="ECO:0007669"/>
    <property type="project" value="TreeGrafter"/>
</dbReference>
<dbReference type="EC" id="2.7.11.1" evidence="6"/>
<evidence type="ECO:0000256" key="4">
    <source>
        <dbReference type="ARBA" id="ARBA00005527"/>
    </source>
</evidence>
<keyword evidence="15" id="KW-0879">Wnt signaling pathway</keyword>
<dbReference type="InterPro" id="IPR017441">
    <property type="entry name" value="Protein_kinase_ATP_BS"/>
</dbReference>
<sequence>MSGRPRTTSFAESCKPVQQPSAFGSMKVSRDKDGSKVTTVVATPGQGPDRPQEVSYTDTKVIGNGSFGVVYQAKLCDSGELVAIKKVLQDKRFKNRELQIMRKLDHCNIVRLRYFFYSSGEKEEGAGGGSVAGSHAAHLLCAEVGGSAAQKPPPGRWEQPTFCALRGEKDEVYLNLVLDYVPETVYRVARHYSRAKQTLPVIYVKLYMYQLFRSLAYIHSFGICHRDIKPQNLLLDPDTAVLKLCDFGSAKQLVRGEPNVSYICSRYYRAPELIFGATDYTSSIDVWSAGCVLAELLLGQPIFPGDSGVDQLVEIIKVLGTPTREQIREMNPNYTEFKFPQIKAHPWTKVFRPRTPPEAIALCSRLLEYTPTARLTPLEACAHSFFDELRDPNVKLPNGRDTPALFNFTTQELSSNPPLATILIPPHARIQAAASTPTNATAASDANAGDRGQTNNAASASASNST</sequence>
<dbReference type="FunFam" id="1.10.510.10:FF:000055">
    <property type="entry name" value="Glycogen synthase kinase-3 beta"/>
    <property type="match status" value="1"/>
</dbReference>
<dbReference type="GO" id="GO:0048511">
    <property type="term" value="P:rhythmic process"/>
    <property type="evidence" value="ECO:0007669"/>
    <property type="project" value="UniProtKB-KW"/>
</dbReference>
<keyword evidence="23" id="KW-0472">Membrane</keyword>
<dbReference type="EC" id="2.7.11.26" evidence="5"/>
<feature type="region of interest" description="Disordered" evidence="30">
    <location>
        <begin position="433"/>
        <end position="466"/>
    </location>
</feature>
<feature type="compositionally biased region" description="Low complexity" evidence="30">
    <location>
        <begin position="455"/>
        <end position="466"/>
    </location>
</feature>
<dbReference type="AlphaFoldDB" id="G5AU96"/>
<dbReference type="GO" id="GO:0008286">
    <property type="term" value="P:insulin receptor signaling pathway"/>
    <property type="evidence" value="ECO:0007669"/>
    <property type="project" value="TreeGrafter"/>
</dbReference>
<evidence type="ECO:0000256" key="3">
    <source>
        <dbReference type="ARBA" id="ARBA00004496"/>
    </source>
</evidence>
<dbReference type="GO" id="GO:0008013">
    <property type="term" value="F:beta-catenin binding"/>
    <property type="evidence" value="ECO:0007669"/>
    <property type="project" value="TreeGrafter"/>
</dbReference>
<dbReference type="InterPro" id="IPR000719">
    <property type="entry name" value="Prot_kinase_dom"/>
</dbReference>
<feature type="compositionally biased region" description="Polar residues" evidence="30">
    <location>
        <begin position="1"/>
        <end position="22"/>
    </location>
</feature>
<evidence type="ECO:0000256" key="16">
    <source>
        <dbReference type="ARBA" id="ARBA00022700"/>
    </source>
</evidence>
<evidence type="ECO:0000256" key="30">
    <source>
        <dbReference type="SAM" id="MobiDB-lite"/>
    </source>
</evidence>
<evidence type="ECO:0000256" key="15">
    <source>
        <dbReference type="ARBA" id="ARBA00022687"/>
    </source>
</evidence>